<comment type="caution">
    <text evidence="1">The sequence shown here is derived from an EMBL/GenBank/DDBJ whole genome shotgun (WGS) entry which is preliminary data.</text>
</comment>
<dbReference type="Proteomes" id="UP000299102">
    <property type="component" value="Unassembled WGS sequence"/>
</dbReference>
<gene>
    <name evidence="1" type="ORF">EVAR_50296_1</name>
</gene>
<proteinExistence type="predicted"/>
<accession>A0A4C1XUQ8</accession>
<organism evidence="1 2">
    <name type="scientific">Eumeta variegata</name>
    <name type="common">Bagworm moth</name>
    <name type="synonym">Eumeta japonica</name>
    <dbReference type="NCBI Taxonomy" id="151549"/>
    <lineage>
        <taxon>Eukaryota</taxon>
        <taxon>Metazoa</taxon>
        <taxon>Ecdysozoa</taxon>
        <taxon>Arthropoda</taxon>
        <taxon>Hexapoda</taxon>
        <taxon>Insecta</taxon>
        <taxon>Pterygota</taxon>
        <taxon>Neoptera</taxon>
        <taxon>Endopterygota</taxon>
        <taxon>Lepidoptera</taxon>
        <taxon>Glossata</taxon>
        <taxon>Ditrysia</taxon>
        <taxon>Tineoidea</taxon>
        <taxon>Psychidae</taxon>
        <taxon>Oiketicinae</taxon>
        <taxon>Eumeta</taxon>
    </lineage>
</organism>
<reference evidence="1 2" key="1">
    <citation type="journal article" date="2019" name="Commun. Biol.">
        <title>The bagworm genome reveals a unique fibroin gene that provides high tensile strength.</title>
        <authorList>
            <person name="Kono N."/>
            <person name="Nakamura H."/>
            <person name="Ohtoshi R."/>
            <person name="Tomita M."/>
            <person name="Numata K."/>
            <person name="Arakawa K."/>
        </authorList>
    </citation>
    <scope>NUCLEOTIDE SEQUENCE [LARGE SCALE GENOMIC DNA]</scope>
</reference>
<protein>
    <submittedName>
        <fullName evidence="1">Uncharacterized protein</fullName>
    </submittedName>
</protein>
<evidence type="ECO:0000313" key="1">
    <source>
        <dbReference type="EMBL" id="GBP65947.1"/>
    </source>
</evidence>
<keyword evidence="2" id="KW-1185">Reference proteome</keyword>
<evidence type="ECO:0000313" key="2">
    <source>
        <dbReference type="Proteomes" id="UP000299102"/>
    </source>
</evidence>
<dbReference type="AlphaFoldDB" id="A0A4C1XUQ8"/>
<dbReference type="EMBL" id="BGZK01000943">
    <property type="protein sequence ID" value="GBP65947.1"/>
    <property type="molecule type" value="Genomic_DNA"/>
</dbReference>
<sequence>MNFFLVYPSVWGVVVSHIHANSITLENTHASSRTSNGNWCWIARRRRRLPIHYPVHTRCLGAACFRARESGDTLRVSMAIDVVPSLLPSCRQFKLTIPNTR</sequence>
<name>A0A4C1XUQ8_EUMVA</name>